<evidence type="ECO:0000256" key="2">
    <source>
        <dbReference type="SAM" id="SignalP"/>
    </source>
</evidence>
<keyword evidence="2" id="KW-0732">Signal</keyword>
<protein>
    <submittedName>
        <fullName evidence="3">Collagen-like protein 6</fullName>
    </submittedName>
</protein>
<feature type="compositionally biased region" description="Polar residues" evidence="1">
    <location>
        <begin position="203"/>
        <end position="220"/>
    </location>
</feature>
<accession>A0A093VGD4</accession>
<evidence type="ECO:0000313" key="3">
    <source>
        <dbReference type="EMBL" id="KFX45781.1"/>
    </source>
</evidence>
<dbReference type="AlphaFoldDB" id="A0A093VGD4"/>
<reference key="1">
    <citation type="journal article" date="2014" name="PLoS Genet.">
        <title>Signature Gene Expression Reveals Novel Clues to the Molecular Mechanisms of Dimorphic Transition in Penicillium marneffei.</title>
        <authorList>
            <person name="Yang E."/>
            <person name="Wang G."/>
            <person name="Cai J."/>
            <person name="Woo P.C."/>
            <person name="Lau S.K."/>
            <person name="Yuen K.-Y."/>
            <person name="Chow W.-N."/>
            <person name="Lin X."/>
        </authorList>
    </citation>
    <scope>NUCLEOTIDE SEQUENCE [LARGE SCALE GENOMIC DNA]</scope>
    <source>
        <strain>PM1</strain>
    </source>
</reference>
<comment type="caution">
    <text evidence="3">The sequence shown here is derived from an EMBL/GenBank/DDBJ whole genome shotgun (WGS) entry which is preliminary data.</text>
</comment>
<dbReference type="Pfam" id="PF12296">
    <property type="entry name" value="HsbA"/>
    <property type="match status" value="1"/>
</dbReference>
<reference evidence="3" key="2">
    <citation type="journal article" date="2014" name="PLoS Genet.">
        <title>Signature gene expression reveals novel clues to the molecular mechanisms of dimorphic transition in Penicillium marneffei.</title>
        <authorList>
            <person name="Yang E."/>
            <person name="Wang G."/>
            <person name="Cai J."/>
            <person name="Woo P.C."/>
            <person name="Lau S.K."/>
            <person name="Yuen K.-Y."/>
            <person name="Chow W.-N."/>
            <person name="Lin X."/>
        </authorList>
    </citation>
    <scope>NUCLEOTIDE SEQUENCE</scope>
    <source>
        <strain evidence="3">PM1</strain>
    </source>
</reference>
<proteinExistence type="predicted"/>
<evidence type="ECO:0000256" key="1">
    <source>
        <dbReference type="SAM" id="MobiDB-lite"/>
    </source>
</evidence>
<gene>
    <name evidence="3" type="ORF">GQ26_0210040</name>
</gene>
<feature type="chain" id="PRO_5001888247" evidence="2">
    <location>
        <begin position="19"/>
        <end position="220"/>
    </location>
</feature>
<dbReference type="SMR" id="A0A093VGD4"/>
<keyword evidence="3" id="KW-0176">Collagen</keyword>
<dbReference type="PANTHER" id="PTHR38123">
    <property type="entry name" value="CELL WALL SERINE-THREONINE-RICH GALACTOMANNOPROTEIN MP1 (AFU_ORTHOLOGUE AFUA_4G03240)"/>
    <property type="match status" value="1"/>
</dbReference>
<dbReference type="HOGENOM" id="CLU_082204_0_0_1"/>
<feature type="signal peptide" evidence="2">
    <location>
        <begin position="1"/>
        <end position="18"/>
    </location>
</feature>
<dbReference type="Gene3D" id="6.10.140.790">
    <property type="match status" value="1"/>
</dbReference>
<name>A0A093VGD4_TALMA</name>
<dbReference type="PANTHER" id="PTHR38123:SF6">
    <property type="entry name" value="CELL WALL SERINE-THREONINE-RICH GALACTOMANNOPROTEIN MP1 (AFU_ORTHOLOGUE AFUA_4G03240)"/>
    <property type="match status" value="1"/>
</dbReference>
<dbReference type="GO" id="GO:0005576">
    <property type="term" value="C:extracellular region"/>
    <property type="evidence" value="ECO:0007669"/>
    <property type="project" value="TreeGrafter"/>
</dbReference>
<organism evidence="3">
    <name type="scientific">Talaromyces marneffei PM1</name>
    <dbReference type="NCBI Taxonomy" id="1077442"/>
    <lineage>
        <taxon>Eukaryota</taxon>
        <taxon>Fungi</taxon>
        <taxon>Dikarya</taxon>
        <taxon>Ascomycota</taxon>
        <taxon>Pezizomycotina</taxon>
        <taxon>Eurotiomycetes</taxon>
        <taxon>Eurotiomycetidae</taxon>
        <taxon>Eurotiales</taxon>
        <taxon>Trichocomaceae</taxon>
        <taxon>Talaromyces</taxon>
        <taxon>Talaromyces sect. Talaromyces</taxon>
    </lineage>
</organism>
<feature type="region of interest" description="Disordered" evidence="1">
    <location>
        <begin position="195"/>
        <end position="220"/>
    </location>
</feature>
<dbReference type="EMBL" id="JPOX01000021">
    <property type="protein sequence ID" value="KFX45781.1"/>
    <property type="molecule type" value="Genomic_DNA"/>
</dbReference>
<dbReference type="InterPro" id="IPR021054">
    <property type="entry name" value="Cell_wall_mannoprotein_1"/>
</dbReference>
<sequence length="220" mass="24114">MKFLPSLVVLGLSTQALASSYVDYVTKDQHGLTVYEMVINIINTTTSDFNTRIQSYQGGDLSSILEGCNQVTQIMKLGATILDQQTTKPLTNNEWLSLLSHMEKKGGLEDMLKMAINTLILKKSLILDSGLGSKLGLALYSQQMASIDLGAKFFEKTPPGKVEDFREHWFKNIMWVIGRGVDTFDKSTHHATIPTLPPRGAMATSNSPAIPTFTDAASAN</sequence>